<name>A0A0J1IJY0_9FIRM</name>
<evidence type="ECO:0000313" key="2">
    <source>
        <dbReference type="EMBL" id="KLU64976.1"/>
    </source>
</evidence>
<dbReference type="AlphaFoldDB" id="A0A0J1IJY0"/>
<dbReference type="InterPro" id="IPR011033">
    <property type="entry name" value="PRC_barrel-like_sf"/>
</dbReference>
<reference evidence="2 3" key="1">
    <citation type="submission" date="2015-06" db="EMBL/GenBank/DDBJ databases">
        <title>Draft genome of the moderately acidophilic sulfate reducer Candidatus Desulfosporosinus acididurans strain M1.</title>
        <authorList>
            <person name="Poehlein A."/>
            <person name="Petzsch P."/>
            <person name="Johnson B.D."/>
            <person name="Schloemann M."/>
            <person name="Daniel R."/>
            <person name="Muehling M."/>
        </authorList>
    </citation>
    <scope>NUCLEOTIDE SEQUENCE [LARGE SCALE GENOMIC DNA]</scope>
    <source>
        <strain evidence="2 3">M1</strain>
    </source>
</reference>
<dbReference type="Gene3D" id="2.30.30.240">
    <property type="entry name" value="PRC-barrel domain"/>
    <property type="match status" value="1"/>
</dbReference>
<dbReference type="SUPFAM" id="SSF50346">
    <property type="entry name" value="PRC-barrel domain"/>
    <property type="match status" value="1"/>
</dbReference>
<dbReference type="STRING" id="476652.DEAC_c29430"/>
<feature type="domain" description="PRC-barrel" evidence="1">
    <location>
        <begin position="1"/>
        <end position="78"/>
    </location>
</feature>
<dbReference type="PANTHER" id="PTHR40061">
    <property type="entry name" value="SPORULATION PROTEIN YLMC-RELATED"/>
    <property type="match status" value="1"/>
</dbReference>
<proteinExistence type="predicted"/>
<gene>
    <name evidence="2" type="ORF">DEAC_c29430</name>
</gene>
<keyword evidence="3" id="KW-1185">Reference proteome</keyword>
<sequence>MRISDLRLLDIVNIKDGRRLGPIKDLDLDLEKGIVKGMVVPGPARGSWGLFGGGKPEDFIIPWERVKKIGVDVILVDAQDLPEYHPENDDRR</sequence>
<dbReference type="PANTHER" id="PTHR40061:SF1">
    <property type="entry name" value="SPORULATION PROTEIN YLMC-RELATED"/>
    <property type="match status" value="1"/>
</dbReference>
<dbReference type="RefSeq" id="WP_047810772.1">
    <property type="nucleotide sequence ID" value="NZ_LDZY01000010.1"/>
</dbReference>
<dbReference type="Proteomes" id="UP000036356">
    <property type="component" value="Unassembled WGS sequence"/>
</dbReference>
<accession>A0A0J1IJY0</accession>
<evidence type="ECO:0000313" key="3">
    <source>
        <dbReference type="Proteomes" id="UP000036356"/>
    </source>
</evidence>
<evidence type="ECO:0000259" key="1">
    <source>
        <dbReference type="Pfam" id="PF05239"/>
    </source>
</evidence>
<dbReference type="NCBIfam" id="TIGR02888">
    <property type="entry name" value="spore_YlmC_YmxH"/>
    <property type="match status" value="1"/>
</dbReference>
<comment type="caution">
    <text evidence="2">The sequence shown here is derived from an EMBL/GenBank/DDBJ whole genome shotgun (WGS) entry which is preliminary data.</text>
</comment>
<protein>
    <submittedName>
        <fullName evidence="2">PRC-barrel domain protein</fullName>
    </submittedName>
</protein>
<dbReference type="Pfam" id="PF05239">
    <property type="entry name" value="PRC"/>
    <property type="match status" value="1"/>
</dbReference>
<organism evidence="2 3">
    <name type="scientific">Desulfosporosinus acididurans</name>
    <dbReference type="NCBI Taxonomy" id="476652"/>
    <lineage>
        <taxon>Bacteria</taxon>
        <taxon>Bacillati</taxon>
        <taxon>Bacillota</taxon>
        <taxon>Clostridia</taxon>
        <taxon>Eubacteriales</taxon>
        <taxon>Desulfitobacteriaceae</taxon>
        <taxon>Desulfosporosinus</taxon>
    </lineage>
</organism>
<dbReference type="InterPro" id="IPR014238">
    <property type="entry name" value="Spore_YlmC/YmxH"/>
</dbReference>
<dbReference type="PATRIC" id="fig|476652.3.peg.3101"/>
<dbReference type="EMBL" id="LDZY01000010">
    <property type="protein sequence ID" value="KLU64976.1"/>
    <property type="molecule type" value="Genomic_DNA"/>
</dbReference>
<dbReference type="InterPro" id="IPR027275">
    <property type="entry name" value="PRC-brl_dom"/>
</dbReference>